<organism evidence="2 4">
    <name type="scientific">Mycobacterium tuberculosis</name>
    <dbReference type="NCBI Taxonomy" id="1773"/>
    <lineage>
        <taxon>Bacteria</taxon>
        <taxon>Bacillati</taxon>
        <taxon>Actinomycetota</taxon>
        <taxon>Actinomycetes</taxon>
        <taxon>Mycobacteriales</taxon>
        <taxon>Mycobacteriaceae</taxon>
        <taxon>Mycobacterium</taxon>
        <taxon>Mycobacterium tuberculosis complex</taxon>
    </lineage>
</organism>
<evidence type="ECO:0000313" key="3">
    <source>
        <dbReference type="EMBL" id="CKT41618.1"/>
    </source>
</evidence>
<feature type="compositionally biased region" description="Polar residues" evidence="1">
    <location>
        <begin position="11"/>
        <end position="25"/>
    </location>
</feature>
<evidence type="ECO:0000313" key="4">
    <source>
        <dbReference type="Proteomes" id="UP000046680"/>
    </source>
</evidence>
<proteinExistence type="predicted"/>
<dbReference type="EMBL" id="CNFU01001424">
    <property type="protein sequence ID" value="CKT41618.1"/>
    <property type="molecule type" value="Genomic_DNA"/>
</dbReference>
<sequence>MQPPATPACRANSTAGKTSVSNGSNSQLDAVWKSQAAAAPLTRRGQPSANEIGSFMSGGLAWAIVEPSMKVTIEWMIDWGCTTTSMRS</sequence>
<reference evidence="4 5" key="1">
    <citation type="submission" date="2015-03" db="EMBL/GenBank/DDBJ databases">
        <authorList>
            <consortium name="Pathogen Informatics"/>
        </authorList>
    </citation>
    <scope>NUCLEOTIDE SEQUENCE [LARGE SCALE GENOMIC DNA]</scope>
    <source>
        <strain evidence="3 5">Bir 187</strain>
        <strain evidence="2 4">C09601061</strain>
    </source>
</reference>
<dbReference type="AlphaFoldDB" id="A0A654U752"/>
<accession>A0A654U752</accession>
<evidence type="ECO:0000313" key="2">
    <source>
        <dbReference type="EMBL" id="CFS14505.1"/>
    </source>
</evidence>
<feature type="region of interest" description="Disordered" evidence="1">
    <location>
        <begin position="1"/>
        <end position="25"/>
    </location>
</feature>
<dbReference type="EMBL" id="CGCX01002644">
    <property type="protein sequence ID" value="CFS14505.1"/>
    <property type="molecule type" value="Genomic_DNA"/>
</dbReference>
<dbReference type="Proteomes" id="UP000046680">
    <property type="component" value="Unassembled WGS sequence"/>
</dbReference>
<gene>
    <name evidence="2" type="ORF">ERS007657_04240</name>
    <name evidence="3" type="ORF">ERS027661_04322</name>
</gene>
<name>A0A654U752_MYCTX</name>
<dbReference type="Proteomes" id="UP000049023">
    <property type="component" value="Unassembled WGS sequence"/>
</dbReference>
<evidence type="ECO:0000313" key="5">
    <source>
        <dbReference type="Proteomes" id="UP000049023"/>
    </source>
</evidence>
<protein>
    <submittedName>
        <fullName evidence="2">Uncharacterized protein</fullName>
    </submittedName>
</protein>
<evidence type="ECO:0000256" key="1">
    <source>
        <dbReference type="SAM" id="MobiDB-lite"/>
    </source>
</evidence>